<evidence type="ECO:0000259" key="2">
    <source>
        <dbReference type="SMART" id="SM00128"/>
    </source>
</evidence>
<protein>
    <submittedName>
        <fullName evidence="3">Endonuclease/exonuclease/phosphatase</fullName>
    </submittedName>
</protein>
<dbReference type="Gene3D" id="2.60.40.10">
    <property type="entry name" value="Immunoglobulins"/>
    <property type="match status" value="1"/>
</dbReference>
<name>A0AA38H8V5_9TREE</name>
<evidence type="ECO:0000256" key="1">
    <source>
        <dbReference type="SAM" id="MobiDB-lite"/>
    </source>
</evidence>
<dbReference type="AlphaFoldDB" id="A0AA38H8V5"/>
<dbReference type="InterPro" id="IPR000300">
    <property type="entry name" value="IPPc"/>
</dbReference>
<proteinExistence type="predicted"/>
<dbReference type="Pfam" id="PF22669">
    <property type="entry name" value="Exo_endo_phos2"/>
    <property type="match status" value="1"/>
</dbReference>
<comment type="caution">
    <text evidence="3">The sequence shown here is derived from an EMBL/GenBank/DDBJ whole genome shotgun (WGS) entry which is preliminary data.</text>
</comment>
<feature type="compositionally biased region" description="Low complexity" evidence="1">
    <location>
        <begin position="78"/>
        <end position="97"/>
    </location>
</feature>
<feature type="region of interest" description="Disordered" evidence="1">
    <location>
        <begin position="78"/>
        <end position="129"/>
    </location>
</feature>
<evidence type="ECO:0000313" key="4">
    <source>
        <dbReference type="Proteomes" id="UP001164286"/>
    </source>
</evidence>
<dbReference type="GO" id="GO:0004519">
    <property type="term" value="F:endonuclease activity"/>
    <property type="evidence" value="ECO:0007669"/>
    <property type="project" value="UniProtKB-KW"/>
</dbReference>
<keyword evidence="3" id="KW-0255">Endonuclease</keyword>
<dbReference type="Pfam" id="PF21310">
    <property type="entry name" value="OCRL-like_ASH"/>
    <property type="match status" value="1"/>
</dbReference>
<dbReference type="InterPro" id="IPR046985">
    <property type="entry name" value="IP5"/>
</dbReference>
<keyword evidence="4" id="KW-1185">Reference proteome</keyword>
<dbReference type="GO" id="GO:0046856">
    <property type="term" value="P:phosphatidylinositol dephosphorylation"/>
    <property type="evidence" value="ECO:0007669"/>
    <property type="project" value="InterPro"/>
</dbReference>
<dbReference type="SMART" id="SM00128">
    <property type="entry name" value="IPPc"/>
    <property type="match status" value="1"/>
</dbReference>
<feature type="domain" description="Inositol polyphosphate-related phosphatase" evidence="2">
    <location>
        <begin position="151"/>
        <end position="503"/>
    </location>
</feature>
<dbReference type="InterPro" id="IPR036691">
    <property type="entry name" value="Endo/exonu/phosph_ase_sf"/>
</dbReference>
<dbReference type="InterPro" id="IPR048869">
    <property type="entry name" value="OCRL-1_2_ASH"/>
</dbReference>
<dbReference type="RefSeq" id="XP_052945829.1">
    <property type="nucleotide sequence ID" value="XM_053093069.1"/>
</dbReference>
<gene>
    <name evidence="3" type="ORF">MKK02DRAFT_44752</name>
</gene>
<reference evidence="3" key="1">
    <citation type="journal article" date="2022" name="G3 (Bethesda)">
        <title>High quality genome of the basidiomycete yeast Dioszegia hungarica PDD-24b-2 isolated from cloud water.</title>
        <authorList>
            <person name="Jarrige D."/>
            <person name="Haridas S."/>
            <person name="Bleykasten-Grosshans C."/>
            <person name="Joly M."/>
            <person name="Nadalig T."/>
            <person name="Sancelme M."/>
            <person name="Vuilleumier S."/>
            <person name="Grigoriev I.V."/>
            <person name="Amato P."/>
            <person name="Bringel F."/>
        </authorList>
    </citation>
    <scope>NUCLEOTIDE SEQUENCE</scope>
    <source>
        <strain evidence="3">PDD-24b-2</strain>
    </source>
</reference>
<dbReference type="GO" id="GO:0004439">
    <property type="term" value="F:phosphatidylinositol-4,5-bisphosphate 5-phosphatase activity"/>
    <property type="evidence" value="ECO:0007669"/>
    <property type="project" value="TreeGrafter"/>
</dbReference>
<keyword evidence="3" id="KW-0540">Nuclease</keyword>
<dbReference type="PANTHER" id="PTHR11200">
    <property type="entry name" value="INOSITOL 5-PHOSPHATASE"/>
    <property type="match status" value="1"/>
</dbReference>
<dbReference type="PANTHER" id="PTHR11200:SF300">
    <property type="entry name" value="TYPE II INOSITOL 1,4,5-TRISPHOSPHATE 5-PHOSPHATASE"/>
    <property type="match status" value="1"/>
</dbReference>
<dbReference type="Gene3D" id="1.10.555.10">
    <property type="entry name" value="Rho GTPase activation protein"/>
    <property type="match status" value="1"/>
</dbReference>
<organism evidence="3 4">
    <name type="scientific">Dioszegia hungarica</name>
    <dbReference type="NCBI Taxonomy" id="4972"/>
    <lineage>
        <taxon>Eukaryota</taxon>
        <taxon>Fungi</taxon>
        <taxon>Dikarya</taxon>
        <taxon>Basidiomycota</taxon>
        <taxon>Agaricomycotina</taxon>
        <taxon>Tremellomycetes</taxon>
        <taxon>Tremellales</taxon>
        <taxon>Bulleribasidiaceae</taxon>
        <taxon>Dioszegia</taxon>
    </lineage>
</organism>
<dbReference type="EMBL" id="JAKWFO010000005">
    <property type="protein sequence ID" value="KAI9636052.1"/>
    <property type="molecule type" value="Genomic_DNA"/>
</dbReference>
<dbReference type="Proteomes" id="UP001164286">
    <property type="component" value="Unassembled WGS sequence"/>
</dbReference>
<dbReference type="Gene3D" id="3.60.10.10">
    <property type="entry name" value="Endonuclease/exonuclease/phosphatase"/>
    <property type="match status" value="1"/>
</dbReference>
<feature type="region of interest" description="Disordered" evidence="1">
    <location>
        <begin position="682"/>
        <end position="715"/>
    </location>
</feature>
<dbReference type="GeneID" id="77732274"/>
<feature type="compositionally biased region" description="Basic and acidic residues" evidence="1">
    <location>
        <begin position="683"/>
        <end position="697"/>
    </location>
</feature>
<keyword evidence="3" id="KW-0378">Hydrolase</keyword>
<dbReference type="InterPro" id="IPR013783">
    <property type="entry name" value="Ig-like_fold"/>
</dbReference>
<dbReference type="InterPro" id="IPR008936">
    <property type="entry name" value="Rho_GTPase_activation_prot"/>
</dbReference>
<dbReference type="SUPFAM" id="SSF56219">
    <property type="entry name" value="DNase I-like"/>
    <property type="match status" value="1"/>
</dbReference>
<accession>A0AA38H8V5</accession>
<feature type="region of interest" description="Disordered" evidence="1">
    <location>
        <begin position="429"/>
        <end position="465"/>
    </location>
</feature>
<sequence length="901" mass="98707">MRADITLSLCSAGDKVDLRVSAEDSGRTQSFIKELRRVKELSKSITPTPLRASWMGYYPLEPPTREDGLDDVILSSSASDSTSALTSPASSETTLATPMTALSIGSPGDTASATQLDDSEEEPSPLDPTFSRVAYLREHIYRSEAEWSSRQPIKLRIGTYNVNDRLPPKDTVELAPIVGDGEDDLLVFGFQEVVDLRSHALLISQGNSRADDWAAAISQGLGEQADDYTRYVGVLMLVFVRKTLQEVVTEIETSERGIGLLGFGGNKAGVAVRLKIHDTVFCFVNSHLAAFADALDRRRSDYASLKASLSFPSGTGTEETLALDEFRPEKSGRSLSVEDSHALFWLGDLNYRVDAGDDALKRWVKAKEWGWVLEKDQLKSDITSGKSFGSYQEGDIDFPPTYKYIHGSTTPDDRRAPAYTDRILYKSPSVSTKRKRDAASSSPQDRLPGSFPPSKPSALAAERSSTSCSAQTIKCDRYASHELVWSDHRPVSGSYTTDVRVADEEKRKHAIEEARRRLDRLEEMWRPSLQVERTEVDFGELRCVQTSSPIGNWGRRLTAYFRYRRQAVQDIVLRNTGRVPAAFSFREPGAGKSICKPYFWVMPSSGVVEPGQALSLRIVAFVGEDHARDLTAGQDMNDVLVLQVQEGKDTFISLSATFAPTIIGLPLESLPSLSGPVRSLPLPERKRLAQPRSKEDGAPPTPAKAALSDGSMETGTKPAREVWRLLEDLMERGPGSEGLCIADERGDVEDEVLAIIETMDTGAAFSTASSSAKAVSLALLHMLQSLPEPLVPRQWQPFCLESKSRDEAFACLEGVQGVHTNVLIGLMSVVRLCSLTPMAGEPRTGETDASPVGGLKPDPTLDHDLVGILAETIFGLTPPDGPNLARNQEGRKRFVRLLLEG</sequence>
<evidence type="ECO:0000313" key="3">
    <source>
        <dbReference type="EMBL" id="KAI9636052.1"/>
    </source>
</evidence>